<dbReference type="InterPro" id="IPR014756">
    <property type="entry name" value="Ig_E-set"/>
</dbReference>
<dbReference type="OrthoDB" id="9761875at2"/>
<evidence type="ECO:0000259" key="5">
    <source>
        <dbReference type="SMART" id="SM00642"/>
    </source>
</evidence>
<dbReference type="AlphaFoldDB" id="A0A1K1N3T2"/>
<evidence type="ECO:0000256" key="4">
    <source>
        <dbReference type="SAM" id="SignalP"/>
    </source>
</evidence>
<dbReference type="InterPro" id="IPR013783">
    <property type="entry name" value="Ig-like_fold"/>
</dbReference>
<dbReference type="NCBIfam" id="TIGR04183">
    <property type="entry name" value="Por_Secre_tail"/>
    <property type="match status" value="1"/>
</dbReference>
<feature type="chain" id="PRO_5012046470" evidence="4">
    <location>
        <begin position="23"/>
        <end position="1113"/>
    </location>
</feature>
<evidence type="ECO:0000313" key="6">
    <source>
        <dbReference type="EMBL" id="SFW30098.1"/>
    </source>
</evidence>
<reference evidence="7" key="1">
    <citation type="submission" date="2016-11" db="EMBL/GenBank/DDBJ databases">
        <authorList>
            <person name="Varghese N."/>
            <person name="Submissions S."/>
        </authorList>
    </citation>
    <scope>NUCLEOTIDE SEQUENCE [LARGE SCALE GENOMIC DNA]</scope>
    <source>
        <strain evidence="7">DSM 24786</strain>
    </source>
</reference>
<evidence type="ECO:0000256" key="2">
    <source>
        <dbReference type="ARBA" id="ARBA00022729"/>
    </source>
</evidence>
<evidence type="ECO:0000256" key="3">
    <source>
        <dbReference type="SAM" id="MobiDB-lite"/>
    </source>
</evidence>
<accession>A0A1K1N3T2</accession>
<dbReference type="SUPFAM" id="SSF51445">
    <property type="entry name" value="(Trans)glycosidases"/>
    <property type="match status" value="1"/>
</dbReference>
<dbReference type="SMART" id="SM00642">
    <property type="entry name" value="Aamy"/>
    <property type="match status" value="1"/>
</dbReference>
<dbReference type="SUPFAM" id="SSF81296">
    <property type="entry name" value="E set domains"/>
    <property type="match status" value="1"/>
</dbReference>
<feature type="signal peptide" evidence="4">
    <location>
        <begin position="1"/>
        <end position="22"/>
    </location>
</feature>
<dbReference type="Gene3D" id="2.60.40.10">
    <property type="entry name" value="Immunoglobulins"/>
    <property type="match status" value="1"/>
</dbReference>
<keyword evidence="2 4" id="KW-0732">Signal</keyword>
<dbReference type="InterPro" id="IPR017853">
    <property type="entry name" value="GH"/>
</dbReference>
<dbReference type="RefSeq" id="WP_072302791.1">
    <property type="nucleotide sequence ID" value="NZ_FPIY01000001.1"/>
</dbReference>
<evidence type="ECO:0000313" key="7">
    <source>
        <dbReference type="Proteomes" id="UP000183257"/>
    </source>
</evidence>
<dbReference type="GO" id="GO:0005975">
    <property type="term" value="P:carbohydrate metabolic process"/>
    <property type="evidence" value="ECO:0007669"/>
    <property type="project" value="InterPro"/>
</dbReference>
<dbReference type="Gene3D" id="3.20.20.80">
    <property type="entry name" value="Glycosidases"/>
    <property type="match status" value="1"/>
</dbReference>
<keyword evidence="7" id="KW-1185">Reference proteome</keyword>
<dbReference type="Pfam" id="PF00128">
    <property type="entry name" value="Alpha-amylase"/>
    <property type="match status" value="2"/>
</dbReference>
<feature type="domain" description="Glycosyl hydrolase family 13 catalytic" evidence="5">
    <location>
        <begin position="375"/>
        <end position="744"/>
    </location>
</feature>
<protein>
    <submittedName>
        <fullName evidence="6">Por secretion system C-terminal sorting domain-containing protein</fullName>
    </submittedName>
</protein>
<feature type="region of interest" description="Disordered" evidence="3">
    <location>
        <begin position="68"/>
        <end position="89"/>
    </location>
</feature>
<gene>
    <name evidence="6" type="ORF">SAMN05660313_01155</name>
</gene>
<dbReference type="STRING" id="76595.SAMN05660313_01155"/>
<dbReference type="Pfam" id="PF18962">
    <property type="entry name" value="Por_Secre_tail"/>
    <property type="match status" value="1"/>
</dbReference>
<organism evidence="6 7">
    <name type="scientific">Cellulophaga fucicola</name>
    <dbReference type="NCBI Taxonomy" id="76595"/>
    <lineage>
        <taxon>Bacteria</taxon>
        <taxon>Pseudomonadati</taxon>
        <taxon>Bacteroidota</taxon>
        <taxon>Flavobacteriia</taxon>
        <taxon>Flavobacteriales</taxon>
        <taxon>Flavobacteriaceae</taxon>
        <taxon>Cellulophaga</taxon>
    </lineage>
</organism>
<evidence type="ECO:0000256" key="1">
    <source>
        <dbReference type="ARBA" id="ARBA00008061"/>
    </source>
</evidence>
<dbReference type="Proteomes" id="UP000183257">
    <property type="component" value="Unassembled WGS sequence"/>
</dbReference>
<dbReference type="CDD" id="cd11350">
    <property type="entry name" value="AmyAc_4"/>
    <property type="match status" value="1"/>
</dbReference>
<dbReference type="InterPro" id="IPR006047">
    <property type="entry name" value="GH13_cat_dom"/>
</dbReference>
<name>A0A1K1N3T2_9FLAO</name>
<comment type="similarity">
    <text evidence="1">Belongs to the glycosyl hydrolase 13 family.</text>
</comment>
<dbReference type="EMBL" id="FPIY01000001">
    <property type="protein sequence ID" value="SFW30098.1"/>
    <property type="molecule type" value="Genomic_DNA"/>
</dbReference>
<dbReference type="InterPro" id="IPR026444">
    <property type="entry name" value="Secre_tail"/>
</dbReference>
<proteinExistence type="inferred from homology"/>
<sequence length="1113" mass="123985">MKKTLLLLFLFFTTLGFSQVQNVTYSVSPEAFGENEEITITVSNLNLSTWSVSDAYIWAWSLDSAGENTQDSPTNGSWTNSDESQKITDNGDGTYSFKLTPTSFFNRTNIGKIGLLIKAKNGDGDKKTQDYIFDVGTFQFNLSSPTETTSVVNSGDNLLVAATSSLSATFVLKANAVIVDTQTEITDYSYNYLVTENTNFTLEITSGSETKTSTFSAVVSPVVQEEAVPTGMLDGINLDPLDATKATLVFYAPLKDFVHIIGDFNNWEIDNNYLMKKDSATDRFWIELTGLTPQTNHMYQYLVNFEINVADPYSTLVLDPYSDQYIDEVTYPNLPEYPTNLTTEAVTVLRTGDAAYTWKTTNYVAPEKSDLVVYEVLLRDFDALHSFSALKNRLDYIQDLGINAIELMPISEFDGNESWGYNPSFHMALDKYYGTKEAFKDLVDECHSRGIAVILDVVYNHASGQNPYFRLWNDSNGGLGGKATADNPFFNEEAKHSYSVFNDYNHQSAATQEYVKRTAQYWINEFNLDGFRWDLTKGFTQNCTANDDSCTNAYQQDRVDVLQQYADDQWNVNDNFYVIFEHLGGITEEEQWADYRVAEGKGILLWNKQTESYNEALMGYNTAGKSNFSGVSYVQKGFKQPSAISFMESHDEERLLYKSLNFGNEENDYSTKSLNTTLERLKMAGAFFFTVPGPKMIWQFGELGYDISIEENGRVGNKPILWEYENNPNRKAVYNTWSKLINLKKNASVFTTTNFTIDASNPNGLKKIHLTLDGATSDQIKHIVVLGNFGMSTQSITPDFQETGTWYNLLNKNKPLEITSTTSSISLAAGEFIVYGDKPFVDPNDLDSDGVVNANDACSNTPLGATVDVTGCTLFTLPVTNYQIATVSETCSVSNNGKIKITTVESLNYTAIISGPNGFTSTDNFTEELELNDLSAGSYAVCFTIDSETGYEQCFNVVITEPEDLSVSSKIDTSSKSVNLALKGAELYFVTVNGITFETTDKNIDIQLKPGMNRISAATGIACQGKFTEEVFVSEEVRFYPNPVETELSVYCAGKDASVNVVIYDFMGRQLFVDTKKIAANREIKIATAVLKTGKYVVSVKGKTINKTFKIIK</sequence>
<dbReference type="PANTHER" id="PTHR43002">
    <property type="entry name" value="GLYCOGEN DEBRANCHING ENZYME"/>
    <property type="match status" value="1"/>
</dbReference>